<dbReference type="EC" id="4.1.2.52" evidence="2"/>
<feature type="non-terminal residue" evidence="2">
    <location>
        <position position="255"/>
    </location>
</feature>
<keyword evidence="2" id="KW-0456">Lyase</keyword>
<proteinExistence type="predicted"/>
<evidence type="ECO:0000313" key="2">
    <source>
        <dbReference type="EMBL" id="CAA9552606.1"/>
    </source>
</evidence>
<protein>
    <submittedName>
        <fullName evidence="2">2,4-dihydroxyhept-2-ene-1,7-dioic acid aldolase</fullName>
        <ecNumber evidence="2">4.1.2.52</ecNumber>
    </submittedName>
</protein>
<feature type="compositionally biased region" description="Basic and acidic residues" evidence="1">
    <location>
        <begin position="20"/>
        <end position="33"/>
    </location>
</feature>
<dbReference type="GO" id="GO:0016829">
    <property type="term" value="F:lyase activity"/>
    <property type="evidence" value="ECO:0007669"/>
    <property type="project" value="UniProtKB-KW"/>
</dbReference>
<feature type="region of interest" description="Disordered" evidence="1">
    <location>
        <begin position="1"/>
        <end position="255"/>
    </location>
</feature>
<feature type="non-terminal residue" evidence="2">
    <location>
        <position position="1"/>
    </location>
</feature>
<organism evidence="2">
    <name type="scientific">uncultured Thermomicrobiales bacterium</name>
    <dbReference type="NCBI Taxonomy" id="1645740"/>
    <lineage>
        <taxon>Bacteria</taxon>
        <taxon>Pseudomonadati</taxon>
        <taxon>Thermomicrobiota</taxon>
        <taxon>Thermomicrobia</taxon>
        <taxon>Thermomicrobiales</taxon>
        <taxon>environmental samples</taxon>
    </lineage>
</organism>
<gene>
    <name evidence="2" type="ORF">AVDCRST_MAG73-3074</name>
</gene>
<feature type="compositionally biased region" description="Basic residues" evidence="1">
    <location>
        <begin position="62"/>
        <end position="76"/>
    </location>
</feature>
<accession>A0A6J4UJV7</accession>
<evidence type="ECO:0000256" key="1">
    <source>
        <dbReference type="SAM" id="MobiDB-lite"/>
    </source>
</evidence>
<sequence>ALRKRGQADATGGRHGLRLLRHDAVAGDRRDLRGGGVLVRAPRRRARPGQPGSGLPDDPRRRGERHRSLRPNRPKRPPGDPQVSGPGDCRGADPADQHGGGGDPRRRGDALPPARGAWPRRRPRFRLRRRRGRQGLGAQDQRPGPEHGPVRAHRGAGPPGRPAGDPEFGSLVRRAERSGAVHGFSGPAGAPRGAGGDRSGDERRAWRSGRPGHGGTGRRVDPQGPGTRLPAHRQQRAVTADRRRPRPAVGRDRVL</sequence>
<feature type="compositionally biased region" description="Basic residues" evidence="1">
    <location>
        <begin position="118"/>
        <end position="133"/>
    </location>
</feature>
<dbReference type="AlphaFoldDB" id="A0A6J4UJV7"/>
<reference evidence="2" key="1">
    <citation type="submission" date="2020-02" db="EMBL/GenBank/DDBJ databases">
        <authorList>
            <person name="Meier V. D."/>
        </authorList>
    </citation>
    <scope>NUCLEOTIDE SEQUENCE</scope>
    <source>
        <strain evidence="2">AVDCRST_MAG73</strain>
    </source>
</reference>
<dbReference type="EMBL" id="CADCWE010000201">
    <property type="protein sequence ID" value="CAA9552606.1"/>
    <property type="molecule type" value="Genomic_DNA"/>
</dbReference>
<name>A0A6J4UJV7_9BACT</name>